<dbReference type="Pfam" id="PF02701">
    <property type="entry name" value="Zn_ribbon_Dof"/>
    <property type="match status" value="1"/>
</dbReference>
<keyword evidence="3 9" id="KW-0862">Zinc</keyword>
<keyword evidence="4 9" id="KW-0805">Transcription regulation</keyword>
<proteinExistence type="predicted"/>
<feature type="region of interest" description="Disordered" evidence="10">
    <location>
        <begin position="1"/>
        <end position="50"/>
    </location>
</feature>
<feature type="compositionally biased region" description="Low complexity" evidence="10">
    <location>
        <begin position="128"/>
        <end position="145"/>
    </location>
</feature>
<reference evidence="12 13" key="1">
    <citation type="submission" date="2022-03" db="EMBL/GenBank/DDBJ databases">
        <authorList>
            <person name="Nunn A."/>
            <person name="Chopra R."/>
            <person name="Nunn A."/>
            <person name="Contreras Garrido A."/>
        </authorList>
    </citation>
    <scope>NUCLEOTIDE SEQUENCE [LARGE SCALE GENOMIC DNA]</scope>
</reference>
<comment type="caution">
    <text evidence="12">The sequence shown here is derived from an EMBL/GenBank/DDBJ whole genome shotgun (WGS) entry which is preliminary data.</text>
</comment>
<keyword evidence="13" id="KW-1185">Reference proteome</keyword>
<dbReference type="GO" id="GO:0003700">
    <property type="term" value="F:DNA-binding transcription factor activity"/>
    <property type="evidence" value="ECO:0007669"/>
    <property type="project" value="UniProtKB-UniRule"/>
</dbReference>
<dbReference type="AlphaFoldDB" id="A0AAU9RG15"/>
<evidence type="ECO:0000259" key="11">
    <source>
        <dbReference type="PROSITE" id="PS50884"/>
    </source>
</evidence>
<dbReference type="PROSITE" id="PS50884">
    <property type="entry name" value="ZF_DOF_2"/>
    <property type="match status" value="1"/>
</dbReference>
<keyword evidence="1 9" id="KW-0479">Metal-binding</keyword>
<evidence type="ECO:0000256" key="7">
    <source>
        <dbReference type="ARBA" id="ARBA00023242"/>
    </source>
</evidence>
<evidence type="ECO:0000256" key="10">
    <source>
        <dbReference type="SAM" id="MobiDB-lite"/>
    </source>
</evidence>
<evidence type="ECO:0000256" key="4">
    <source>
        <dbReference type="ARBA" id="ARBA00023015"/>
    </source>
</evidence>
<accession>A0AAU9RG15</accession>
<dbReference type="GO" id="GO:0003677">
    <property type="term" value="F:DNA binding"/>
    <property type="evidence" value="ECO:0007669"/>
    <property type="project" value="UniProtKB-UniRule"/>
</dbReference>
<evidence type="ECO:0000256" key="2">
    <source>
        <dbReference type="ARBA" id="ARBA00022771"/>
    </source>
</evidence>
<comment type="subcellular location">
    <subcellularLocation>
        <location evidence="8 9">Nucleus</location>
    </subcellularLocation>
</comment>
<dbReference type="PANTHER" id="PTHR31992">
    <property type="entry name" value="DOF ZINC FINGER PROTEIN DOF1.4-RELATED"/>
    <property type="match status" value="1"/>
</dbReference>
<evidence type="ECO:0000256" key="5">
    <source>
        <dbReference type="ARBA" id="ARBA00023125"/>
    </source>
</evidence>
<keyword evidence="6 9" id="KW-0804">Transcription</keyword>
<protein>
    <recommendedName>
        <fullName evidence="9">Dof zinc finger protein</fullName>
    </recommendedName>
</protein>
<comment type="function">
    <text evidence="9">Transcription factor that binds specifically to a 5'-AA[AG]G-3' consensus core sequence.</text>
</comment>
<evidence type="ECO:0000313" key="13">
    <source>
        <dbReference type="Proteomes" id="UP000836841"/>
    </source>
</evidence>
<dbReference type="InterPro" id="IPR003851">
    <property type="entry name" value="Znf_Dof"/>
</dbReference>
<organism evidence="12 13">
    <name type="scientific">Thlaspi arvense</name>
    <name type="common">Field penny-cress</name>
    <dbReference type="NCBI Taxonomy" id="13288"/>
    <lineage>
        <taxon>Eukaryota</taxon>
        <taxon>Viridiplantae</taxon>
        <taxon>Streptophyta</taxon>
        <taxon>Embryophyta</taxon>
        <taxon>Tracheophyta</taxon>
        <taxon>Spermatophyta</taxon>
        <taxon>Magnoliopsida</taxon>
        <taxon>eudicotyledons</taxon>
        <taxon>Gunneridae</taxon>
        <taxon>Pentapetalae</taxon>
        <taxon>rosids</taxon>
        <taxon>malvids</taxon>
        <taxon>Brassicales</taxon>
        <taxon>Brassicaceae</taxon>
        <taxon>Thlaspideae</taxon>
        <taxon>Thlaspi</taxon>
    </lineage>
</organism>
<keyword evidence="2 8" id="KW-0863">Zinc-finger</keyword>
<keyword evidence="5 8" id="KW-0238">DNA-binding</keyword>
<feature type="domain" description="Dof-type" evidence="11">
    <location>
        <begin position="67"/>
        <end position="121"/>
    </location>
</feature>
<dbReference type="InterPro" id="IPR045174">
    <property type="entry name" value="Dof"/>
</dbReference>
<dbReference type="GO" id="GO:0005634">
    <property type="term" value="C:nucleus"/>
    <property type="evidence" value="ECO:0007669"/>
    <property type="project" value="UniProtKB-SubCell"/>
</dbReference>
<sequence>MEDSHANQLKRDWASARSLKQPNQQTGGTSGNPNLPAPGPGGAGSIRPGSMADRARMANMPMPEAGLKCPRCESSNTKFCYFNNYSLSQPRHFCKTCRRYWTRGGALRNVPVGGGCRRNKRSKGGGSSKSPAAGSSSSSGGAASSTTSTATAASILGLTPTQIPPLRFISPLSQLTEFAPSDLGLNYNGISTGISDLNLSGGGSYIEPWRLQAAGQISSVNGLDFPVGLYPFHGGLDGSGYAGEGSQLRPKQFASNLGLISQMGSVKMEERPQDQLNSSSRQLLGVATGNDQYWSGTAWTDMSGFSSSPTSTNPL</sequence>
<keyword evidence="7 8" id="KW-0539">Nucleus</keyword>
<feature type="region of interest" description="Disordered" evidence="10">
    <location>
        <begin position="111"/>
        <end position="145"/>
    </location>
</feature>
<gene>
    <name evidence="12" type="ORF">TAV2_LOCUS4551</name>
</gene>
<name>A0AAU9RG15_THLAR</name>
<dbReference type="Proteomes" id="UP000836841">
    <property type="component" value="Unassembled WGS sequence"/>
</dbReference>
<evidence type="ECO:0000256" key="9">
    <source>
        <dbReference type="RuleBase" id="RU369094"/>
    </source>
</evidence>
<feature type="compositionally biased region" description="Polar residues" evidence="10">
    <location>
        <begin position="18"/>
        <end position="27"/>
    </location>
</feature>
<dbReference type="PROSITE" id="PS01361">
    <property type="entry name" value="ZF_DOF_1"/>
    <property type="match status" value="1"/>
</dbReference>
<evidence type="ECO:0000256" key="3">
    <source>
        <dbReference type="ARBA" id="ARBA00022833"/>
    </source>
</evidence>
<dbReference type="EMBL" id="CAJVSB020000128">
    <property type="protein sequence ID" value="CAH2041847.1"/>
    <property type="molecule type" value="Genomic_DNA"/>
</dbReference>
<evidence type="ECO:0000256" key="1">
    <source>
        <dbReference type="ARBA" id="ARBA00022723"/>
    </source>
</evidence>
<evidence type="ECO:0000313" key="12">
    <source>
        <dbReference type="EMBL" id="CAH2041847.1"/>
    </source>
</evidence>
<dbReference type="GO" id="GO:0008270">
    <property type="term" value="F:zinc ion binding"/>
    <property type="evidence" value="ECO:0007669"/>
    <property type="project" value="UniProtKB-KW"/>
</dbReference>
<dbReference type="PANTHER" id="PTHR31992:SF351">
    <property type="entry name" value="DOF ZINC FINGER PROTEIN"/>
    <property type="match status" value="1"/>
</dbReference>
<evidence type="ECO:0000256" key="8">
    <source>
        <dbReference type="PROSITE-ProRule" id="PRU00071"/>
    </source>
</evidence>
<evidence type="ECO:0000256" key="6">
    <source>
        <dbReference type="ARBA" id="ARBA00023163"/>
    </source>
</evidence>